<dbReference type="OrthoDB" id="786951at2759"/>
<sequence>MVVREREDEWFDPMEIEFHNNFKRKSLEETEDITAMTKDSFELHVQKVLKTGSTVNGHVPGNTGEDKEKNNCLEEISCNSADTSDSAKTAKLRLFNICSTNKWNSPMYELCEVVGSDQNIM</sequence>
<protein>
    <submittedName>
        <fullName evidence="1">Uncharacterized protein</fullName>
    </submittedName>
</protein>
<accession>A0A833VRG7</accession>
<evidence type="ECO:0000313" key="1">
    <source>
        <dbReference type="EMBL" id="KAF3332173.1"/>
    </source>
</evidence>
<proteinExistence type="predicted"/>
<dbReference type="EMBL" id="SWLB01000012">
    <property type="protein sequence ID" value="KAF3332173.1"/>
    <property type="molecule type" value="Genomic_DNA"/>
</dbReference>
<organism evidence="1 2">
    <name type="scientific">Carex littledalei</name>
    <dbReference type="NCBI Taxonomy" id="544730"/>
    <lineage>
        <taxon>Eukaryota</taxon>
        <taxon>Viridiplantae</taxon>
        <taxon>Streptophyta</taxon>
        <taxon>Embryophyta</taxon>
        <taxon>Tracheophyta</taxon>
        <taxon>Spermatophyta</taxon>
        <taxon>Magnoliopsida</taxon>
        <taxon>Liliopsida</taxon>
        <taxon>Poales</taxon>
        <taxon>Cyperaceae</taxon>
        <taxon>Cyperoideae</taxon>
        <taxon>Cariceae</taxon>
        <taxon>Carex</taxon>
        <taxon>Carex subgen. Euthyceras</taxon>
    </lineage>
</organism>
<evidence type="ECO:0000313" key="2">
    <source>
        <dbReference type="Proteomes" id="UP000623129"/>
    </source>
</evidence>
<keyword evidence="2" id="KW-1185">Reference proteome</keyword>
<name>A0A833VRG7_9POAL</name>
<reference evidence="1" key="1">
    <citation type="submission" date="2020-01" db="EMBL/GenBank/DDBJ databases">
        <title>Genome sequence of Kobresia littledalei, the first chromosome-level genome in the family Cyperaceae.</title>
        <authorList>
            <person name="Qu G."/>
        </authorList>
    </citation>
    <scope>NUCLEOTIDE SEQUENCE</scope>
    <source>
        <strain evidence="1">C.B.Clarke</strain>
        <tissue evidence="1">Leaf</tissue>
    </source>
</reference>
<gene>
    <name evidence="1" type="ORF">FCM35_KLT03579</name>
</gene>
<dbReference type="AlphaFoldDB" id="A0A833VRG7"/>
<dbReference type="Proteomes" id="UP000623129">
    <property type="component" value="Unassembled WGS sequence"/>
</dbReference>
<comment type="caution">
    <text evidence="1">The sequence shown here is derived from an EMBL/GenBank/DDBJ whole genome shotgun (WGS) entry which is preliminary data.</text>
</comment>